<organism evidence="3 4">
    <name type="scientific">Paralvinella palmiformis</name>
    <dbReference type="NCBI Taxonomy" id="53620"/>
    <lineage>
        <taxon>Eukaryota</taxon>
        <taxon>Metazoa</taxon>
        <taxon>Spiralia</taxon>
        <taxon>Lophotrochozoa</taxon>
        <taxon>Annelida</taxon>
        <taxon>Polychaeta</taxon>
        <taxon>Sedentaria</taxon>
        <taxon>Canalipalpata</taxon>
        <taxon>Terebellida</taxon>
        <taxon>Terebelliformia</taxon>
        <taxon>Alvinellidae</taxon>
        <taxon>Paralvinella</taxon>
    </lineage>
</organism>
<dbReference type="Proteomes" id="UP001208570">
    <property type="component" value="Unassembled WGS sequence"/>
</dbReference>
<evidence type="ECO:0000313" key="4">
    <source>
        <dbReference type="Proteomes" id="UP001208570"/>
    </source>
</evidence>
<gene>
    <name evidence="3" type="ORF">LSH36_535g03006</name>
</gene>
<dbReference type="InterPro" id="IPR002557">
    <property type="entry name" value="Chitin-bd_dom"/>
</dbReference>
<evidence type="ECO:0000256" key="1">
    <source>
        <dbReference type="SAM" id="SignalP"/>
    </source>
</evidence>
<feature type="signal peptide" evidence="1">
    <location>
        <begin position="1"/>
        <end position="24"/>
    </location>
</feature>
<dbReference type="PROSITE" id="PS50940">
    <property type="entry name" value="CHIT_BIND_II"/>
    <property type="match status" value="1"/>
</dbReference>
<reference evidence="3" key="1">
    <citation type="journal article" date="2023" name="Mol. Biol. Evol.">
        <title>Third-Generation Sequencing Reveals the Adaptive Role of the Epigenome in Three Deep-Sea Polychaetes.</title>
        <authorList>
            <person name="Perez M."/>
            <person name="Aroh O."/>
            <person name="Sun Y."/>
            <person name="Lan Y."/>
            <person name="Juniper S.K."/>
            <person name="Young C.R."/>
            <person name="Angers B."/>
            <person name="Qian P.Y."/>
        </authorList>
    </citation>
    <scope>NUCLEOTIDE SEQUENCE</scope>
    <source>
        <strain evidence="3">P08H-3</strain>
    </source>
</reference>
<proteinExistence type="predicted"/>
<accession>A0AAD9J884</accession>
<protein>
    <recommendedName>
        <fullName evidence="2">Chitin-binding type-2 domain-containing protein</fullName>
    </recommendedName>
</protein>
<name>A0AAD9J884_9ANNE</name>
<comment type="caution">
    <text evidence="3">The sequence shown here is derived from an EMBL/GenBank/DDBJ whole genome shotgun (WGS) entry which is preliminary data.</text>
</comment>
<sequence length="287" mass="33149">MEKSVRHKMEFIVLLAIVISSGETLEENGNVLQDENDLIQYNQFCYSCSSDTPMCDETVYDSQYLTSVPCKSSCFLRREDNVTYRGCFDGWIGGMVRNNYVGCQTQIYFGKAVEWCFCNSVGTDQGQPCNGQSRDVIAQNAATYGRRKSYADYGSAVAKSGYDNYQEEYPFINKEADKYEQSQGELYTCKDKKDGTYNDPNDCNRYYLCSNGYAYRMRCPRGTQWNQVLRACAFSFHPMYPCKLTSYGDEVTSYPYGTQRPTEHQGAQLRQEPEKKTKDMEEFYHYF</sequence>
<dbReference type="InterPro" id="IPR036508">
    <property type="entry name" value="Chitin-bd_dom_sf"/>
</dbReference>
<evidence type="ECO:0000259" key="2">
    <source>
        <dbReference type="PROSITE" id="PS50940"/>
    </source>
</evidence>
<dbReference type="Gene3D" id="3.20.20.80">
    <property type="entry name" value="Glycosidases"/>
    <property type="match status" value="1"/>
</dbReference>
<dbReference type="SMART" id="SM00494">
    <property type="entry name" value="ChtBD2"/>
    <property type="match status" value="1"/>
</dbReference>
<dbReference type="GO" id="GO:0008061">
    <property type="term" value="F:chitin binding"/>
    <property type="evidence" value="ECO:0007669"/>
    <property type="project" value="InterPro"/>
</dbReference>
<dbReference type="AlphaFoldDB" id="A0AAD9J884"/>
<keyword evidence="4" id="KW-1185">Reference proteome</keyword>
<dbReference type="Pfam" id="PF01607">
    <property type="entry name" value="CBM_14"/>
    <property type="match status" value="1"/>
</dbReference>
<dbReference type="SUPFAM" id="SSF57625">
    <property type="entry name" value="Invertebrate chitin-binding proteins"/>
    <property type="match status" value="1"/>
</dbReference>
<feature type="chain" id="PRO_5042220814" description="Chitin-binding type-2 domain-containing protein" evidence="1">
    <location>
        <begin position="25"/>
        <end position="287"/>
    </location>
</feature>
<keyword evidence="1" id="KW-0732">Signal</keyword>
<feature type="domain" description="Chitin-binding type-2" evidence="2">
    <location>
        <begin position="186"/>
        <end position="244"/>
    </location>
</feature>
<dbReference type="GO" id="GO:0005576">
    <property type="term" value="C:extracellular region"/>
    <property type="evidence" value="ECO:0007669"/>
    <property type="project" value="InterPro"/>
</dbReference>
<dbReference type="EMBL" id="JAODUP010000535">
    <property type="protein sequence ID" value="KAK2147801.1"/>
    <property type="molecule type" value="Genomic_DNA"/>
</dbReference>
<evidence type="ECO:0000313" key="3">
    <source>
        <dbReference type="EMBL" id="KAK2147801.1"/>
    </source>
</evidence>